<dbReference type="Pfam" id="PF01987">
    <property type="entry name" value="AIM24"/>
    <property type="match status" value="1"/>
</dbReference>
<keyword evidence="5 6" id="KW-0496">Mitochondrion</keyword>
<dbReference type="EMBL" id="CH445365">
    <property type="protein sequence ID" value="EAT76693.2"/>
    <property type="molecule type" value="Genomic_DNA"/>
</dbReference>
<dbReference type="AlphaFoldDB" id="Q0TX41"/>
<dbReference type="RefSeq" id="XP_001805991.1">
    <property type="nucleotide sequence ID" value="XM_001805939.1"/>
</dbReference>
<evidence type="ECO:0000256" key="2">
    <source>
        <dbReference type="ARBA" id="ARBA00009322"/>
    </source>
</evidence>
<evidence type="ECO:0000256" key="5">
    <source>
        <dbReference type="ARBA" id="ARBA00023128"/>
    </source>
</evidence>
<gene>
    <name evidence="7" type="ORF">SNOG_15855</name>
</gene>
<dbReference type="Proteomes" id="UP000001055">
    <property type="component" value="Unassembled WGS sequence"/>
</dbReference>
<dbReference type="PANTHER" id="PTHR36959">
    <property type="entry name" value="ALTERED INHERITANCE OF MITOCHONDRIA PROTEIN 24, MITOCHONDRIAL"/>
    <property type="match status" value="1"/>
</dbReference>
<name>Q0TX41_PHANO</name>
<evidence type="ECO:0000256" key="3">
    <source>
        <dbReference type="ARBA" id="ARBA00013287"/>
    </source>
</evidence>
<evidence type="ECO:0000313" key="8">
    <source>
        <dbReference type="Proteomes" id="UP000001055"/>
    </source>
</evidence>
<dbReference type="InterPro" id="IPR036983">
    <property type="entry name" value="AIM24_sf"/>
</dbReference>
<sequence>MFAAFVPALVASSLPSSELAPNIPKTSQNRKDAPIDRHSHATTGCLALEYACAPHSRGNYKAHANCLALHQHPCDKLFRCAITRATGEGRCRFSGPSVAWYALTLEVNRRHHVTDTHADARFEVIGTPFSLLSVSLSASQTLYTRRGTLVGLSGKSENTLSTLSVLGPFRRAPVGIPFLYQKVSSTSPVTALVSTKSPISSIVSVNLDGRQDWVISQRQALLAWTGHTLKLTPQYNVKLGLTNWGNTYITGRGLLALAGSGQIYQVQVKAGESYVAHPSNVVAYTASSTPPLPFRFKSSNIRFQVPDLGFGTLVQRVRFFRDMTNTAAWRTLATTYHTLKTLMRRTVFGDRVSIACAFEPWMCDTNSHQLFLRFEGPSTLLVQSRASRISDVLTLRDVNEIAESPPGAVQDAVTRKIKEEIKEIEATGTTPPLASTDASGTIRHATVKDGKAEFQQKSS</sequence>
<dbReference type="VEuPathDB" id="FungiDB:JI435_158550"/>
<protein>
    <recommendedName>
        <fullName evidence="3 6">Altered inheritance of mitochondria protein 24, mitochondrial</fullName>
    </recommendedName>
</protein>
<evidence type="ECO:0000313" key="7">
    <source>
        <dbReference type="EMBL" id="EAT76693.2"/>
    </source>
</evidence>
<dbReference type="InterPro" id="IPR016031">
    <property type="entry name" value="Trp_RNA-bd_attenuator-like_dom"/>
</dbReference>
<dbReference type="InParanoid" id="Q0TX41"/>
<dbReference type="HOGENOM" id="CLU_046558_1_0_1"/>
<evidence type="ECO:0000256" key="6">
    <source>
        <dbReference type="RuleBase" id="RU363045"/>
    </source>
</evidence>
<evidence type="ECO:0000256" key="1">
    <source>
        <dbReference type="ARBA" id="ARBA00004173"/>
    </source>
</evidence>
<dbReference type="Gene3D" id="3.60.160.10">
    <property type="entry name" value="Mitochondrial biogenesis AIM24"/>
    <property type="match status" value="1"/>
</dbReference>
<dbReference type="GO" id="GO:0005743">
    <property type="term" value="C:mitochondrial inner membrane"/>
    <property type="evidence" value="ECO:0000318"/>
    <property type="project" value="GO_Central"/>
</dbReference>
<organism evidence="7 8">
    <name type="scientific">Phaeosphaeria nodorum (strain SN15 / ATCC MYA-4574 / FGSC 10173)</name>
    <name type="common">Glume blotch fungus</name>
    <name type="synonym">Parastagonospora nodorum</name>
    <dbReference type="NCBI Taxonomy" id="321614"/>
    <lineage>
        <taxon>Eukaryota</taxon>
        <taxon>Fungi</taxon>
        <taxon>Dikarya</taxon>
        <taxon>Ascomycota</taxon>
        <taxon>Pezizomycotina</taxon>
        <taxon>Dothideomycetes</taxon>
        <taxon>Pleosporomycetidae</taxon>
        <taxon>Pleosporales</taxon>
        <taxon>Pleosporineae</taxon>
        <taxon>Phaeosphaeriaceae</taxon>
        <taxon>Parastagonospora</taxon>
    </lineage>
</organism>
<dbReference type="KEGG" id="pno:SNOG_15855"/>
<accession>Q0TX41</accession>
<evidence type="ECO:0000256" key="4">
    <source>
        <dbReference type="ARBA" id="ARBA00022946"/>
    </source>
</evidence>
<dbReference type="InterPro" id="IPR002838">
    <property type="entry name" value="AIM24"/>
</dbReference>
<dbReference type="GO" id="GO:0007007">
    <property type="term" value="P:inner mitochondrial membrane organization"/>
    <property type="evidence" value="ECO:0000318"/>
    <property type="project" value="GO_Central"/>
</dbReference>
<reference evidence="8" key="1">
    <citation type="journal article" date="2007" name="Plant Cell">
        <title>Dothideomycete-plant interactions illuminated by genome sequencing and EST analysis of the wheat pathogen Stagonospora nodorum.</title>
        <authorList>
            <person name="Hane J.K."/>
            <person name="Lowe R.G."/>
            <person name="Solomon P.S."/>
            <person name="Tan K.C."/>
            <person name="Schoch C.L."/>
            <person name="Spatafora J.W."/>
            <person name="Crous P.W."/>
            <person name="Kodira C."/>
            <person name="Birren B.W."/>
            <person name="Galagan J.E."/>
            <person name="Torriani S.F."/>
            <person name="McDonald B.A."/>
            <person name="Oliver R.P."/>
        </authorList>
    </citation>
    <scope>NUCLEOTIDE SEQUENCE [LARGE SCALE GENOMIC DNA]</scope>
    <source>
        <strain evidence="8">SN15 / ATCC MYA-4574 / FGSC 10173</strain>
    </source>
</reference>
<keyword evidence="4" id="KW-0809">Transit peptide</keyword>
<comment type="similarity">
    <text evidence="2 6">Belongs to the AIM24 family.</text>
</comment>
<dbReference type="PANTHER" id="PTHR36959:SF2">
    <property type="entry name" value="ALTERED INHERITANCE OF MITOCHONDRIA PROTEIN 24, MITOCHONDRIAL"/>
    <property type="match status" value="1"/>
</dbReference>
<dbReference type="SUPFAM" id="SSF51219">
    <property type="entry name" value="TRAP-like"/>
    <property type="match status" value="1"/>
</dbReference>
<dbReference type="FunFam" id="3.60.160.10:FF:000001">
    <property type="entry name" value="Altered inheritance of mitochondria protein 24, mitochondrial"/>
    <property type="match status" value="1"/>
</dbReference>
<dbReference type="eggNOG" id="ENOG502RXC5">
    <property type="taxonomic scope" value="Eukaryota"/>
</dbReference>
<proteinExistence type="inferred from homology"/>
<dbReference type="GeneID" id="5982921"/>
<comment type="subcellular location">
    <subcellularLocation>
        <location evidence="1 6">Mitochondrion</location>
    </subcellularLocation>
</comment>